<evidence type="ECO:0000256" key="1">
    <source>
        <dbReference type="SAM" id="MobiDB-lite"/>
    </source>
</evidence>
<dbReference type="KEGG" id="cmt:CCM_09339"/>
<evidence type="ECO:0000313" key="3">
    <source>
        <dbReference type="Proteomes" id="UP000001610"/>
    </source>
</evidence>
<evidence type="ECO:0008006" key="4">
    <source>
        <dbReference type="Google" id="ProtNLM"/>
    </source>
</evidence>
<proteinExistence type="predicted"/>
<dbReference type="EMBL" id="JH126407">
    <property type="protein sequence ID" value="EGX87717.1"/>
    <property type="molecule type" value="Genomic_DNA"/>
</dbReference>
<dbReference type="eggNOG" id="ENOG502SQ71">
    <property type="taxonomic scope" value="Eukaryota"/>
</dbReference>
<feature type="region of interest" description="Disordered" evidence="1">
    <location>
        <begin position="86"/>
        <end position="115"/>
    </location>
</feature>
<keyword evidence="3" id="KW-1185">Reference proteome</keyword>
<dbReference type="STRING" id="983644.G3JUI1"/>
<dbReference type="RefSeq" id="XP_006674536.1">
    <property type="nucleotide sequence ID" value="XM_006674473.1"/>
</dbReference>
<name>G3JUI1_CORMM</name>
<dbReference type="OMA" id="RWYAIAK"/>
<sequence length="355" mass="39490">MPLLQLPPEILRFIFEQIGSSFFRQDLNRLTICKQWSEFALPECQRRAVLSDESLKRLFDSQVPERLATLRINCKVLGLYLGGDSSRSLSRPTQTHACTSSNQDTSEALRDSSQQDTVASSQRLDNYLVQLALLAHKSPMLRSLCIQARGFPPGLHTSQGDYLSLPTMRSLLSVANLSVLLLDLTVNFFDSADYTEASCELCPTIGTLLGRLQVLQVRVRTICPDALKPRSQGYKLRLNKLVVNLSLTTNVAWQTSATHSRRCGSSGGILQLKTDMQEQAESLVPRMTTPEMLRIVTHSLPAIETRALDVLTGKIMILDDDVAWDQDGRSLEEPATPEPELSEDALAAFLNSEEE</sequence>
<organism evidence="2 3">
    <name type="scientific">Cordyceps militaris (strain CM01)</name>
    <name type="common">Caterpillar fungus</name>
    <dbReference type="NCBI Taxonomy" id="983644"/>
    <lineage>
        <taxon>Eukaryota</taxon>
        <taxon>Fungi</taxon>
        <taxon>Dikarya</taxon>
        <taxon>Ascomycota</taxon>
        <taxon>Pezizomycotina</taxon>
        <taxon>Sordariomycetes</taxon>
        <taxon>Hypocreomycetidae</taxon>
        <taxon>Hypocreales</taxon>
        <taxon>Cordycipitaceae</taxon>
        <taxon>Cordyceps</taxon>
    </lineage>
</organism>
<gene>
    <name evidence="2" type="ORF">CCM_09339</name>
</gene>
<dbReference type="OrthoDB" id="3637487at2759"/>
<evidence type="ECO:0000313" key="2">
    <source>
        <dbReference type="EMBL" id="EGX87717.1"/>
    </source>
</evidence>
<accession>G3JUI1</accession>
<dbReference type="AlphaFoldDB" id="G3JUI1"/>
<dbReference type="InParanoid" id="G3JUI1"/>
<reference evidence="2 3" key="1">
    <citation type="journal article" date="2011" name="Genome Biol.">
        <title>Genome sequence of the insect pathogenic fungus Cordyceps militaris, a valued traditional Chinese medicine.</title>
        <authorList>
            <person name="Zheng P."/>
            <person name="Xia Y."/>
            <person name="Xiao G."/>
            <person name="Xiong C."/>
            <person name="Hu X."/>
            <person name="Zhang S."/>
            <person name="Zheng H."/>
            <person name="Huang Y."/>
            <person name="Zhou Y."/>
            <person name="Wang S."/>
            <person name="Zhao G.P."/>
            <person name="Liu X."/>
            <person name="St Leger R.J."/>
            <person name="Wang C."/>
        </authorList>
    </citation>
    <scope>NUCLEOTIDE SEQUENCE [LARGE SCALE GENOMIC DNA]</scope>
    <source>
        <strain evidence="2 3">CM01</strain>
    </source>
</reference>
<dbReference type="Proteomes" id="UP000001610">
    <property type="component" value="Unassembled WGS sequence"/>
</dbReference>
<dbReference type="GeneID" id="18171342"/>
<dbReference type="HOGENOM" id="CLU_045152_0_0_1"/>
<protein>
    <recommendedName>
        <fullName evidence="4">F-box domain-containing protein</fullName>
    </recommendedName>
</protein>
<dbReference type="VEuPathDB" id="FungiDB:CCM_09339"/>